<keyword evidence="2" id="KW-1185">Reference proteome</keyword>
<evidence type="ECO:0000313" key="1">
    <source>
        <dbReference type="EMBL" id="ASW42743.1"/>
    </source>
</evidence>
<dbReference type="InterPro" id="IPR012337">
    <property type="entry name" value="RNaseH-like_sf"/>
</dbReference>
<sequence>MKYRLYVNGKCKNTRKLTGSIGIGGVIISDDGKEISFSKTLGAGTCCEAQIYAVFYGIEEILKFNDVEDINVYLSNLALVNYLNGENSEISNNSEILAKKLKEYINKLKVRIIFGYFDVRDYLYVSSLAEEAIKL</sequence>
<organism evidence="1 2">
    <name type="scientific">Clostridium isatidis</name>
    <dbReference type="NCBI Taxonomy" id="182773"/>
    <lineage>
        <taxon>Bacteria</taxon>
        <taxon>Bacillati</taxon>
        <taxon>Bacillota</taxon>
        <taxon>Clostridia</taxon>
        <taxon>Eubacteriales</taxon>
        <taxon>Clostridiaceae</taxon>
        <taxon>Clostridium</taxon>
    </lineage>
</organism>
<dbReference type="Proteomes" id="UP000264883">
    <property type="component" value="Chromosome"/>
</dbReference>
<dbReference type="GO" id="GO:0003676">
    <property type="term" value="F:nucleic acid binding"/>
    <property type="evidence" value="ECO:0007669"/>
    <property type="project" value="InterPro"/>
</dbReference>
<dbReference type="Gene3D" id="3.30.420.10">
    <property type="entry name" value="Ribonuclease H-like superfamily/Ribonuclease H"/>
    <property type="match status" value="1"/>
</dbReference>
<dbReference type="AlphaFoldDB" id="A0A343JB35"/>
<accession>A0A343JB35</accession>
<dbReference type="SUPFAM" id="SSF53098">
    <property type="entry name" value="Ribonuclease H-like"/>
    <property type="match status" value="1"/>
</dbReference>
<dbReference type="RefSeq" id="WP_119864877.1">
    <property type="nucleotide sequence ID" value="NZ_CP016786.1"/>
</dbReference>
<dbReference type="KEGG" id="cia:BEN51_04395"/>
<dbReference type="OrthoDB" id="1913140at2"/>
<evidence type="ECO:0008006" key="3">
    <source>
        <dbReference type="Google" id="ProtNLM"/>
    </source>
</evidence>
<gene>
    <name evidence="1" type="ORF">BEN51_04395</name>
</gene>
<reference evidence="1 2" key="1">
    <citation type="submission" date="2016-08" db="EMBL/GenBank/DDBJ databases">
        <title>Complete Genome Sequence Of The Indigo Reducing Clostridium isatidis DSM15098.</title>
        <authorList>
            <person name="Little G.T."/>
            <person name="Minton N.P."/>
        </authorList>
    </citation>
    <scope>NUCLEOTIDE SEQUENCE [LARGE SCALE GENOMIC DNA]</scope>
    <source>
        <strain evidence="1 2">DSM 15098</strain>
    </source>
</reference>
<proteinExistence type="predicted"/>
<dbReference type="InterPro" id="IPR036397">
    <property type="entry name" value="RNaseH_sf"/>
</dbReference>
<protein>
    <recommendedName>
        <fullName evidence="3">RNase H type-1 domain-containing protein</fullName>
    </recommendedName>
</protein>
<dbReference type="EMBL" id="CP016786">
    <property type="protein sequence ID" value="ASW42743.1"/>
    <property type="molecule type" value="Genomic_DNA"/>
</dbReference>
<name>A0A343JB35_9CLOT</name>
<evidence type="ECO:0000313" key="2">
    <source>
        <dbReference type="Proteomes" id="UP000264883"/>
    </source>
</evidence>